<dbReference type="SUPFAM" id="SSF55729">
    <property type="entry name" value="Acyl-CoA N-acyltransferases (Nat)"/>
    <property type="match status" value="1"/>
</dbReference>
<evidence type="ECO:0000259" key="1">
    <source>
        <dbReference type="PROSITE" id="PS51186"/>
    </source>
</evidence>
<accession>A0ABP7N845</accession>
<dbReference type="InterPro" id="IPR016181">
    <property type="entry name" value="Acyl_CoA_acyltransferase"/>
</dbReference>
<protein>
    <submittedName>
        <fullName evidence="2">GNAT family protein</fullName>
    </submittedName>
</protein>
<evidence type="ECO:0000313" key="3">
    <source>
        <dbReference type="Proteomes" id="UP001499909"/>
    </source>
</evidence>
<dbReference type="PANTHER" id="PTHR43792:SF1">
    <property type="entry name" value="N-ACETYLTRANSFERASE DOMAIN-CONTAINING PROTEIN"/>
    <property type="match status" value="1"/>
</dbReference>
<name>A0ABP7N845_9BACT</name>
<dbReference type="Gene3D" id="3.40.630.30">
    <property type="match status" value="1"/>
</dbReference>
<proteinExistence type="predicted"/>
<dbReference type="PROSITE" id="PS51186">
    <property type="entry name" value="GNAT"/>
    <property type="match status" value="1"/>
</dbReference>
<organism evidence="2 3">
    <name type="scientific">Hymenobacter algoricola</name>
    <dbReference type="NCBI Taxonomy" id="486267"/>
    <lineage>
        <taxon>Bacteria</taxon>
        <taxon>Pseudomonadati</taxon>
        <taxon>Bacteroidota</taxon>
        <taxon>Cytophagia</taxon>
        <taxon>Cytophagales</taxon>
        <taxon>Hymenobacteraceae</taxon>
        <taxon>Hymenobacter</taxon>
    </lineage>
</organism>
<dbReference type="PANTHER" id="PTHR43792">
    <property type="entry name" value="GNAT FAMILY, PUTATIVE (AFU_ORTHOLOGUE AFUA_3G00765)-RELATED-RELATED"/>
    <property type="match status" value="1"/>
</dbReference>
<dbReference type="Proteomes" id="UP001499909">
    <property type="component" value="Unassembled WGS sequence"/>
</dbReference>
<sequence length="192" mass="21158">MPFLPPKPPEPFSWPAGRVLLRLLTPADTAGFLAYRADATVALYQSWEPYSAAQAEEFVRVQRRATIPAAPGQWVQIGIALAATDELIGDCALHLSADDPRLGEVGITLAPAWQGRGYATEALRGLLDYCFRALALHRVLAITDCRNLASVRLLAGVGMRREGHFRQHVWFKGGWADEYLYAVLGEEWQAGV</sequence>
<keyword evidence="3" id="KW-1185">Reference proteome</keyword>
<dbReference type="InterPro" id="IPR000182">
    <property type="entry name" value="GNAT_dom"/>
</dbReference>
<evidence type="ECO:0000313" key="2">
    <source>
        <dbReference type="EMBL" id="GAA3939688.1"/>
    </source>
</evidence>
<dbReference type="Pfam" id="PF13302">
    <property type="entry name" value="Acetyltransf_3"/>
    <property type="match status" value="1"/>
</dbReference>
<feature type="domain" description="N-acetyltransferase" evidence="1">
    <location>
        <begin position="19"/>
        <end position="186"/>
    </location>
</feature>
<dbReference type="RefSeq" id="WP_345114207.1">
    <property type="nucleotide sequence ID" value="NZ_BAABDH010000040.1"/>
</dbReference>
<reference evidence="3" key="1">
    <citation type="journal article" date="2019" name="Int. J. Syst. Evol. Microbiol.">
        <title>The Global Catalogue of Microorganisms (GCM) 10K type strain sequencing project: providing services to taxonomists for standard genome sequencing and annotation.</title>
        <authorList>
            <consortium name="The Broad Institute Genomics Platform"/>
            <consortium name="The Broad Institute Genome Sequencing Center for Infectious Disease"/>
            <person name="Wu L."/>
            <person name="Ma J."/>
        </authorList>
    </citation>
    <scope>NUCLEOTIDE SEQUENCE [LARGE SCALE GENOMIC DNA]</scope>
    <source>
        <strain evidence="3">JCM 17214</strain>
    </source>
</reference>
<comment type="caution">
    <text evidence="2">The sequence shown here is derived from an EMBL/GenBank/DDBJ whole genome shotgun (WGS) entry which is preliminary data.</text>
</comment>
<dbReference type="EMBL" id="BAABDH010000040">
    <property type="protein sequence ID" value="GAA3939688.1"/>
    <property type="molecule type" value="Genomic_DNA"/>
</dbReference>
<dbReference type="InterPro" id="IPR051531">
    <property type="entry name" value="N-acetyltransferase"/>
</dbReference>
<gene>
    <name evidence="2" type="ORF">GCM10022406_24740</name>
</gene>